<evidence type="ECO:0000313" key="1">
    <source>
        <dbReference type="EMBL" id="MPC46089.1"/>
    </source>
</evidence>
<accession>A0A5B7FLN7</accession>
<reference evidence="1 2" key="1">
    <citation type="submission" date="2019-05" db="EMBL/GenBank/DDBJ databases">
        <title>Another draft genome of Portunus trituberculatus and its Hox gene families provides insights of decapod evolution.</title>
        <authorList>
            <person name="Jeong J.-H."/>
            <person name="Song I."/>
            <person name="Kim S."/>
            <person name="Choi T."/>
            <person name="Kim D."/>
            <person name="Ryu S."/>
            <person name="Kim W."/>
        </authorList>
    </citation>
    <scope>NUCLEOTIDE SEQUENCE [LARGE SCALE GENOMIC DNA]</scope>
    <source>
        <tissue evidence="1">Muscle</tissue>
    </source>
</reference>
<protein>
    <submittedName>
        <fullName evidence="1">Uncharacterized protein</fullName>
    </submittedName>
</protein>
<dbReference type="Proteomes" id="UP000324222">
    <property type="component" value="Unassembled WGS sequence"/>
</dbReference>
<comment type="caution">
    <text evidence="1">The sequence shown here is derived from an EMBL/GenBank/DDBJ whole genome shotgun (WGS) entry which is preliminary data.</text>
</comment>
<organism evidence="1 2">
    <name type="scientific">Portunus trituberculatus</name>
    <name type="common">Swimming crab</name>
    <name type="synonym">Neptunus trituberculatus</name>
    <dbReference type="NCBI Taxonomy" id="210409"/>
    <lineage>
        <taxon>Eukaryota</taxon>
        <taxon>Metazoa</taxon>
        <taxon>Ecdysozoa</taxon>
        <taxon>Arthropoda</taxon>
        <taxon>Crustacea</taxon>
        <taxon>Multicrustacea</taxon>
        <taxon>Malacostraca</taxon>
        <taxon>Eumalacostraca</taxon>
        <taxon>Eucarida</taxon>
        <taxon>Decapoda</taxon>
        <taxon>Pleocyemata</taxon>
        <taxon>Brachyura</taxon>
        <taxon>Eubrachyura</taxon>
        <taxon>Portunoidea</taxon>
        <taxon>Portunidae</taxon>
        <taxon>Portuninae</taxon>
        <taxon>Portunus</taxon>
    </lineage>
</organism>
<gene>
    <name evidence="1" type="ORF">E2C01_039799</name>
</gene>
<dbReference type="AlphaFoldDB" id="A0A5B7FLN7"/>
<proteinExistence type="predicted"/>
<evidence type="ECO:0000313" key="2">
    <source>
        <dbReference type="Proteomes" id="UP000324222"/>
    </source>
</evidence>
<keyword evidence="2" id="KW-1185">Reference proteome</keyword>
<sequence>MHLRREFLWRESVGESCPSGLSGVPSKVLIRLGSEQLSPCLKVLMAWRSGCREARLKMLNE</sequence>
<name>A0A5B7FLN7_PORTR</name>
<dbReference type="EMBL" id="VSRR010007042">
    <property type="protein sequence ID" value="MPC46089.1"/>
    <property type="molecule type" value="Genomic_DNA"/>
</dbReference>